<feature type="compositionally biased region" description="Pro residues" evidence="6">
    <location>
        <begin position="510"/>
        <end position="525"/>
    </location>
</feature>
<gene>
    <name evidence="8" type="ORF">M8A51_20805</name>
</gene>
<feature type="compositionally biased region" description="Pro residues" evidence="6">
    <location>
        <begin position="1"/>
        <end position="12"/>
    </location>
</feature>
<keyword evidence="4 5" id="KW-0067">ATP-binding</keyword>
<evidence type="ECO:0000256" key="1">
    <source>
        <dbReference type="ARBA" id="ARBA00022679"/>
    </source>
</evidence>
<organism evidence="8 9">
    <name type="scientific">Caldimonas mangrovi</name>
    <dbReference type="NCBI Taxonomy" id="2944811"/>
    <lineage>
        <taxon>Bacteria</taxon>
        <taxon>Pseudomonadati</taxon>
        <taxon>Pseudomonadota</taxon>
        <taxon>Betaproteobacteria</taxon>
        <taxon>Burkholderiales</taxon>
        <taxon>Sphaerotilaceae</taxon>
        <taxon>Caldimonas</taxon>
    </lineage>
</organism>
<dbReference type="SUPFAM" id="SSF56112">
    <property type="entry name" value="Protein kinase-like (PK-like)"/>
    <property type="match status" value="1"/>
</dbReference>
<dbReference type="Gene3D" id="1.10.510.10">
    <property type="entry name" value="Transferase(Phosphotransferase) domain 1"/>
    <property type="match status" value="1"/>
</dbReference>
<evidence type="ECO:0000256" key="6">
    <source>
        <dbReference type="SAM" id="MobiDB-lite"/>
    </source>
</evidence>
<evidence type="ECO:0000256" key="2">
    <source>
        <dbReference type="ARBA" id="ARBA00022741"/>
    </source>
</evidence>
<keyword evidence="9" id="KW-1185">Reference proteome</keyword>
<keyword evidence="8" id="KW-0723">Serine/threonine-protein kinase</keyword>
<evidence type="ECO:0000259" key="7">
    <source>
        <dbReference type="PROSITE" id="PS50011"/>
    </source>
</evidence>
<dbReference type="SMART" id="SM00219">
    <property type="entry name" value="TyrKc"/>
    <property type="match status" value="1"/>
</dbReference>
<evidence type="ECO:0000313" key="8">
    <source>
        <dbReference type="EMBL" id="MCM5681975.1"/>
    </source>
</evidence>
<dbReference type="PROSITE" id="PS00107">
    <property type="entry name" value="PROTEIN_KINASE_ATP"/>
    <property type="match status" value="1"/>
</dbReference>
<proteinExistence type="predicted"/>
<feature type="region of interest" description="Disordered" evidence="6">
    <location>
        <begin position="1"/>
        <end position="28"/>
    </location>
</feature>
<feature type="region of interest" description="Disordered" evidence="6">
    <location>
        <begin position="487"/>
        <end position="580"/>
    </location>
</feature>
<comment type="caution">
    <text evidence="8">The sequence shown here is derived from an EMBL/GenBank/DDBJ whole genome shotgun (WGS) entry which is preliminary data.</text>
</comment>
<dbReference type="EMBL" id="JAMKFE010000015">
    <property type="protein sequence ID" value="MCM5681975.1"/>
    <property type="molecule type" value="Genomic_DNA"/>
</dbReference>
<feature type="region of interest" description="Disordered" evidence="6">
    <location>
        <begin position="418"/>
        <end position="449"/>
    </location>
</feature>
<dbReference type="GO" id="GO:0004674">
    <property type="term" value="F:protein serine/threonine kinase activity"/>
    <property type="evidence" value="ECO:0007669"/>
    <property type="project" value="UniProtKB-KW"/>
</dbReference>
<dbReference type="RefSeq" id="WP_251780453.1">
    <property type="nucleotide sequence ID" value="NZ_JAMKFE010000015.1"/>
</dbReference>
<feature type="compositionally biased region" description="Low complexity" evidence="6">
    <location>
        <begin position="566"/>
        <end position="580"/>
    </location>
</feature>
<dbReference type="PANTHER" id="PTHR43289">
    <property type="entry name" value="MITOGEN-ACTIVATED PROTEIN KINASE KINASE KINASE 20-RELATED"/>
    <property type="match status" value="1"/>
</dbReference>
<dbReference type="InterPro" id="IPR008266">
    <property type="entry name" value="Tyr_kinase_AS"/>
</dbReference>
<dbReference type="InterPro" id="IPR017441">
    <property type="entry name" value="Protein_kinase_ATP_BS"/>
</dbReference>
<keyword evidence="2 5" id="KW-0547">Nucleotide-binding</keyword>
<dbReference type="InterPro" id="IPR020635">
    <property type="entry name" value="Tyr_kinase_cat_dom"/>
</dbReference>
<evidence type="ECO:0000256" key="3">
    <source>
        <dbReference type="ARBA" id="ARBA00022777"/>
    </source>
</evidence>
<feature type="compositionally biased region" description="Low complexity" evidence="6">
    <location>
        <begin position="492"/>
        <end position="509"/>
    </location>
</feature>
<dbReference type="Pfam" id="PF00069">
    <property type="entry name" value="Pkinase"/>
    <property type="match status" value="1"/>
</dbReference>
<feature type="region of interest" description="Disordered" evidence="6">
    <location>
        <begin position="366"/>
        <end position="401"/>
    </location>
</feature>
<dbReference type="CDD" id="cd14014">
    <property type="entry name" value="STKc_PknB_like"/>
    <property type="match status" value="1"/>
</dbReference>
<keyword evidence="1" id="KW-0808">Transferase</keyword>
<feature type="domain" description="Protein kinase" evidence="7">
    <location>
        <begin position="39"/>
        <end position="324"/>
    </location>
</feature>
<dbReference type="InterPro" id="IPR000719">
    <property type="entry name" value="Prot_kinase_dom"/>
</dbReference>
<evidence type="ECO:0000256" key="5">
    <source>
        <dbReference type="PROSITE-ProRule" id="PRU10141"/>
    </source>
</evidence>
<keyword evidence="3 8" id="KW-0418">Kinase</keyword>
<dbReference type="PROSITE" id="PS00109">
    <property type="entry name" value="PROTEIN_KINASE_TYR"/>
    <property type="match status" value="1"/>
</dbReference>
<dbReference type="Gene3D" id="3.30.200.20">
    <property type="entry name" value="Phosphorylase Kinase, domain 1"/>
    <property type="match status" value="1"/>
</dbReference>
<feature type="compositionally biased region" description="Pro residues" evidence="6">
    <location>
        <begin position="377"/>
        <end position="388"/>
    </location>
</feature>
<feature type="compositionally biased region" description="Acidic residues" evidence="6">
    <location>
        <begin position="555"/>
        <end position="564"/>
    </location>
</feature>
<feature type="compositionally biased region" description="Low complexity" evidence="6">
    <location>
        <begin position="526"/>
        <end position="550"/>
    </location>
</feature>
<name>A0ABT0YTA6_9BURK</name>
<sequence length="635" mass="67249">MNHPRPPAPPESFDPGFEPTQTLAPSHDALPAGTRLAEYEVERVLGEGGFGIVYLAADHGLQRHVAIKEYLPAALAARGARASVTLRATSHNDTFKLGLRSFVNEARLLARFDHPSLVRVYRFWEANGTAYMVMPYYEGTTLAAARMAMTQPPDETWLRNLLLSLMGALEVLHASSCYHRDIAPDNILLLPDGRPVLLDFGAARRVIGDRTQTLTAILKPAFAPIEQYAEAGHLQQGPWTDLYALGAVMYYLISGRSPLPSTVRAVDDQLKPLAEVAESLRNTFPDLRYSASFLSVIEWALSVRPKDRPQTVAQLRDALSQPGWSRPVSAPAASFAPAPAPIPASAPAESPFFAAIPPLGPSPAPTAVPPAATAATPVPPPAPAPSPAAAPSVAAPPTLSDEVPSDAAVMAALNAALGSIPPSRPDPAWGTMRPDDDDVQQRTRAGRGAGARWGAALAVLAALGLGAWQWQEHRTAEELLRRLANTSLGSDETPPQQATAVPPAVAAPPAREPAPVPTAPEPPPVAETAPAPREPVVAASPAPEAAPVSARGESEDVSPPEDEQIQAQPPAAGPAPAAAEPAVKVAAPQIASNPRAACGSRTNFSLYYCMQSQCRQGHFFNHPQCIRLREHDEVE</sequence>
<reference evidence="8" key="1">
    <citation type="submission" date="2022-05" db="EMBL/GenBank/DDBJ databases">
        <title>Schlegelella sp. nov., isolated from mangrove soil.</title>
        <authorList>
            <person name="Liu Y."/>
            <person name="Ge X."/>
            <person name="Liu W."/>
        </authorList>
    </citation>
    <scope>NUCLEOTIDE SEQUENCE</scope>
    <source>
        <strain evidence="8">S2-27</strain>
    </source>
</reference>
<dbReference type="PROSITE" id="PS50011">
    <property type="entry name" value="PROTEIN_KINASE_DOM"/>
    <property type="match status" value="1"/>
</dbReference>
<dbReference type="Proteomes" id="UP001165541">
    <property type="component" value="Unassembled WGS sequence"/>
</dbReference>
<evidence type="ECO:0000313" key="9">
    <source>
        <dbReference type="Proteomes" id="UP001165541"/>
    </source>
</evidence>
<dbReference type="InterPro" id="IPR011009">
    <property type="entry name" value="Kinase-like_dom_sf"/>
</dbReference>
<feature type="binding site" evidence="5">
    <location>
        <position position="68"/>
    </location>
    <ligand>
        <name>ATP</name>
        <dbReference type="ChEBI" id="CHEBI:30616"/>
    </ligand>
</feature>
<accession>A0ABT0YTA6</accession>
<evidence type="ECO:0000256" key="4">
    <source>
        <dbReference type="ARBA" id="ARBA00022840"/>
    </source>
</evidence>
<dbReference type="PANTHER" id="PTHR43289:SF34">
    <property type="entry name" value="SERINE_THREONINE-PROTEIN KINASE YBDM-RELATED"/>
    <property type="match status" value="1"/>
</dbReference>
<protein>
    <submittedName>
        <fullName evidence="8">Serine/threonine protein kinase</fullName>
    </submittedName>
</protein>